<evidence type="ECO:0000313" key="8">
    <source>
        <dbReference type="Proteomes" id="UP001610335"/>
    </source>
</evidence>
<gene>
    <name evidence="7" type="ORF">BDW59DRAFT_163567</name>
</gene>
<evidence type="ECO:0000256" key="4">
    <source>
        <dbReference type="ARBA" id="ARBA00023136"/>
    </source>
</evidence>
<feature type="region of interest" description="Disordered" evidence="5">
    <location>
        <begin position="47"/>
        <end position="114"/>
    </location>
</feature>
<feature type="compositionally biased region" description="Low complexity" evidence="5">
    <location>
        <begin position="48"/>
        <end position="109"/>
    </location>
</feature>
<evidence type="ECO:0000313" key="7">
    <source>
        <dbReference type="EMBL" id="KAL2822754.1"/>
    </source>
</evidence>
<keyword evidence="8" id="KW-1185">Reference proteome</keyword>
<dbReference type="EMBL" id="JBFXLS010000056">
    <property type="protein sequence ID" value="KAL2822754.1"/>
    <property type="molecule type" value="Genomic_DNA"/>
</dbReference>
<evidence type="ECO:0000256" key="6">
    <source>
        <dbReference type="SAM" id="Phobius"/>
    </source>
</evidence>
<evidence type="ECO:0000256" key="5">
    <source>
        <dbReference type="SAM" id="MobiDB-lite"/>
    </source>
</evidence>
<accession>A0ABR4I4S0</accession>
<dbReference type="InterPro" id="IPR051694">
    <property type="entry name" value="Immunoregulatory_rcpt-like"/>
</dbReference>
<keyword evidence="3 6" id="KW-1133">Transmembrane helix</keyword>
<keyword evidence="2 6" id="KW-0812">Transmembrane</keyword>
<reference evidence="7 8" key="1">
    <citation type="submission" date="2024-07" db="EMBL/GenBank/DDBJ databases">
        <title>Section-level genome sequencing and comparative genomics of Aspergillus sections Usti and Cavernicolus.</title>
        <authorList>
            <consortium name="Lawrence Berkeley National Laboratory"/>
            <person name="Nybo J.L."/>
            <person name="Vesth T.C."/>
            <person name="Theobald S."/>
            <person name="Frisvad J.C."/>
            <person name="Larsen T.O."/>
            <person name="Kjaerboelling I."/>
            <person name="Rothschild-Mancinelli K."/>
            <person name="Lyhne E.K."/>
            <person name="Kogle M.E."/>
            <person name="Barry K."/>
            <person name="Clum A."/>
            <person name="Na H."/>
            <person name="Ledsgaard L."/>
            <person name="Lin J."/>
            <person name="Lipzen A."/>
            <person name="Kuo A."/>
            <person name="Riley R."/>
            <person name="Mondo S."/>
            <person name="LaButti K."/>
            <person name="Haridas S."/>
            <person name="Pangalinan J."/>
            <person name="Salamov A.A."/>
            <person name="Simmons B.A."/>
            <person name="Magnuson J.K."/>
            <person name="Chen J."/>
            <person name="Drula E."/>
            <person name="Henrissat B."/>
            <person name="Wiebenga A."/>
            <person name="Lubbers R.J."/>
            <person name="Gomes A.C."/>
            <person name="Makela M.R."/>
            <person name="Stajich J."/>
            <person name="Grigoriev I.V."/>
            <person name="Mortensen U.H."/>
            <person name="De vries R.P."/>
            <person name="Baker S.E."/>
            <person name="Andersen M.R."/>
        </authorList>
    </citation>
    <scope>NUCLEOTIDE SEQUENCE [LARGE SCALE GENOMIC DNA]</scope>
    <source>
        <strain evidence="7 8">CBS 600.67</strain>
    </source>
</reference>
<dbReference type="Proteomes" id="UP001610335">
    <property type="component" value="Unassembled WGS sequence"/>
</dbReference>
<evidence type="ECO:0008006" key="9">
    <source>
        <dbReference type="Google" id="ProtNLM"/>
    </source>
</evidence>
<sequence length="223" mass="23954">MGKYAERNTRVWRIFSNLWLHNTPPVTWRPEKRSGVAIKDVFAKLNPTTTTEQESTTTETTTTDPITSTVTSTTQTTAHESTSTTETTTTDPMTSTDTSASQTTDETSSNPNTQLTTVTLYSSLPTTTASGGSANGLSTGAKAGIGVGVSLGAVLIIVGAIFLFRRYQGRRNGGLKATPVSEGTTSPAEMEATERRVFELSGRNRSQLSPSEVRKEMYELEAS</sequence>
<feature type="region of interest" description="Disordered" evidence="5">
    <location>
        <begin position="172"/>
        <end position="223"/>
    </location>
</feature>
<feature type="transmembrane region" description="Helical" evidence="6">
    <location>
        <begin position="143"/>
        <end position="164"/>
    </location>
</feature>
<keyword evidence="4 6" id="KW-0472">Membrane</keyword>
<feature type="compositionally biased region" description="Basic and acidic residues" evidence="5">
    <location>
        <begin position="212"/>
        <end position="223"/>
    </location>
</feature>
<comment type="caution">
    <text evidence="7">The sequence shown here is derived from an EMBL/GenBank/DDBJ whole genome shotgun (WGS) entry which is preliminary data.</text>
</comment>
<dbReference type="PANTHER" id="PTHR15549">
    <property type="entry name" value="PAIRED IMMUNOGLOBULIN-LIKE TYPE 2 RECEPTOR"/>
    <property type="match status" value="1"/>
</dbReference>
<organism evidence="7 8">
    <name type="scientific">Aspergillus cavernicola</name>
    <dbReference type="NCBI Taxonomy" id="176166"/>
    <lineage>
        <taxon>Eukaryota</taxon>
        <taxon>Fungi</taxon>
        <taxon>Dikarya</taxon>
        <taxon>Ascomycota</taxon>
        <taxon>Pezizomycotina</taxon>
        <taxon>Eurotiomycetes</taxon>
        <taxon>Eurotiomycetidae</taxon>
        <taxon>Eurotiales</taxon>
        <taxon>Aspergillaceae</taxon>
        <taxon>Aspergillus</taxon>
        <taxon>Aspergillus subgen. Nidulantes</taxon>
    </lineage>
</organism>
<proteinExistence type="predicted"/>
<name>A0ABR4I4S0_9EURO</name>
<comment type="subcellular location">
    <subcellularLocation>
        <location evidence="1">Membrane</location>
        <topology evidence="1">Single-pass membrane protein</topology>
    </subcellularLocation>
</comment>
<protein>
    <recommendedName>
        <fullName evidence="9">Mid2 domain-containing protein</fullName>
    </recommendedName>
</protein>
<evidence type="ECO:0000256" key="1">
    <source>
        <dbReference type="ARBA" id="ARBA00004167"/>
    </source>
</evidence>
<evidence type="ECO:0000256" key="3">
    <source>
        <dbReference type="ARBA" id="ARBA00022989"/>
    </source>
</evidence>
<evidence type="ECO:0000256" key="2">
    <source>
        <dbReference type="ARBA" id="ARBA00022692"/>
    </source>
</evidence>